<evidence type="ECO:0000259" key="1">
    <source>
        <dbReference type="Pfam" id="PF01926"/>
    </source>
</evidence>
<evidence type="ECO:0000313" key="3">
    <source>
        <dbReference type="Proteomes" id="UP000620124"/>
    </source>
</evidence>
<reference evidence="2" key="1">
    <citation type="submission" date="2020-05" db="EMBL/GenBank/DDBJ databases">
        <title>Mycena genomes resolve the evolution of fungal bioluminescence.</title>
        <authorList>
            <person name="Tsai I.J."/>
        </authorList>
    </citation>
    <scope>NUCLEOTIDE SEQUENCE</scope>
    <source>
        <strain evidence="2">CCC161011</strain>
    </source>
</reference>
<dbReference type="InterPro" id="IPR006073">
    <property type="entry name" value="GTP-bd"/>
</dbReference>
<gene>
    <name evidence="2" type="ORF">MVEN_01613900</name>
</gene>
<feature type="domain" description="G" evidence="1">
    <location>
        <begin position="64"/>
        <end position="191"/>
    </location>
</feature>
<name>A0A8H6XRM2_9AGAR</name>
<dbReference type="InterPro" id="IPR027417">
    <property type="entry name" value="P-loop_NTPase"/>
</dbReference>
<sequence length="516" mass="57468">MFAYTPLEHMTFLRHTRQPKIESPVLALALDSHPPPLARLVITMAPETLPPLTKEILAKCPRLRVLVAGKSGVGKSSLISYAFGVDRESTSVAHGQRGKCDINDEIVSEQNSRLVLHDSIGYEPGHKENFKIVSTFLKSRSGNHIALPDRVHVIWLCIKVPHAAGRVFETGDEDLLKLASEMTVPIIVVFTQFDKLFNSVDHNLPEDTPKETVDELCDKEFEELCVKPLRNIGSELHYARSSGLSGKKKAKPDREALEHLVKLTRDLVEADVQDSWLVTTMAQRASAQVKIKDSINVGMKRYWTGLPSNTMFSGSKLDDCLATVHEELTDTWNFHDPKSLLLGDEFRTNIRSLAVGVTQSDAEAESLIGNITNQKTVQFVQSWAGLAGAAVTAVIDPVIATIPVIGWFVTFTAKVYTDNPKTLRCLMGYIIDLTLVLDKLFVEVLPVGPRPLTETDVEEALKKYKTSNMWAVHRDIRQYTREVTVLDTVVSTAPEKVMEKLILKYSSFRQSGVNTP</sequence>
<evidence type="ECO:0000313" key="2">
    <source>
        <dbReference type="EMBL" id="KAF7345917.1"/>
    </source>
</evidence>
<dbReference type="EMBL" id="JACAZI010000013">
    <property type="protein sequence ID" value="KAF7345917.1"/>
    <property type="molecule type" value="Genomic_DNA"/>
</dbReference>
<organism evidence="2 3">
    <name type="scientific">Mycena venus</name>
    <dbReference type="NCBI Taxonomy" id="2733690"/>
    <lineage>
        <taxon>Eukaryota</taxon>
        <taxon>Fungi</taxon>
        <taxon>Dikarya</taxon>
        <taxon>Basidiomycota</taxon>
        <taxon>Agaricomycotina</taxon>
        <taxon>Agaricomycetes</taxon>
        <taxon>Agaricomycetidae</taxon>
        <taxon>Agaricales</taxon>
        <taxon>Marasmiineae</taxon>
        <taxon>Mycenaceae</taxon>
        <taxon>Mycena</taxon>
    </lineage>
</organism>
<keyword evidence="3" id="KW-1185">Reference proteome</keyword>
<dbReference type="SUPFAM" id="SSF52540">
    <property type="entry name" value="P-loop containing nucleoside triphosphate hydrolases"/>
    <property type="match status" value="1"/>
</dbReference>
<accession>A0A8H6XRM2</accession>
<comment type="caution">
    <text evidence="2">The sequence shown here is derived from an EMBL/GenBank/DDBJ whole genome shotgun (WGS) entry which is preliminary data.</text>
</comment>
<dbReference type="Pfam" id="PF01926">
    <property type="entry name" value="MMR_HSR1"/>
    <property type="match status" value="1"/>
</dbReference>
<dbReference type="Proteomes" id="UP000620124">
    <property type="component" value="Unassembled WGS sequence"/>
</dbReference>
<proteinExistence type="predicted"/>
<protein>
    <submittedName>
        <fullName evidence="2">G domain-containing protein</fullName>
    </submittedName>
</protein>
<dbReference type="GO" id="GO:0005525">
    <property type="term" value="F:GTP binding"/>
    <property type="evidence" value="ECO:0007669"/>
    <property type="project" value="InterPro"/>
</dbReference>
<dbReference type="CDD" id="cd00882">
    <property type="entry name" value="Ras_like_GTPase"/>
    <property type="match status" value="1"/>
</dbReference>
<dbReference type="Gene3D" id="3.40.50.300">
    <property type="entry name" value="P-loop containing nucleotide triphosphate hydrolases"/>
    <property type="match status" value="1"/>
</dbReference>
<dbReference type="OrthoDB" id="391988at2759"/>
<dbReference type="AlphaFoldDB" id="A0A8H6XRM2"/>